<dbReference type="GO" id="GO:0052621">
    <property type="term" value="F:diguanylate cyclase activity"/>
    <property type="evidence" value="ECO:0007669"/>
    <property type="project" value="UniProtKB-EC"/>
</dbReference>
<evidence type="ECO:0000259" key="4">
    <source>
        <dbReference type="PROSITE" id="PS50110"/>
    </source>
</evidence>
<dbReference type="GO" id="GO:0000160">
    <property type="term" value="P:phosphorelay signal transduction system"/>
    <property type="evidence" value="ECO:0007669"/>
    <property type="project" value="InterPro"/>
</dbReference>
<dbReference type="FunFam" id="3.30.70.270:FF:000001">
    <property type="entry name" value="Diguanylate cyclase domain protein"/>
    <property type="match status" value="1"/>
</dbReference>
<dbReference type="STRING" id="34002.SAMN04489859_102350"/>
<keyword evidence="7" id="KW-1185">Reference proteome</keyword>
<accession>A0A1H8KNY7</accession>
<evidence type="ECO:0000313" key="7">
    <source>
        <dbReference type="Proteomes" id="UP000199054"/>
    </source>
</evidence>
<dbReference type="PROSITE" id="PS50110">
    <property type="entry name" value="RESPONSE_REGULATORY"/>
    <property type="match status" value="1"/>
</dbReference>
<feature type="domain" description="GGDEF" evidence="5">
    <location>
        <begin position="318"/>
        <end position="461"/>
    </location>
</feature>
<dbReference type="Proteomes" id="UP000199054">
    <property type="component" value="Unassembled WGS sequence"/>
</dbReference>
<dbReference type="InterPro" id="IPR000160">
    <property type="entry name" value="GGDEF_dom"/>
</dbReference>
<dbReference type="Pfam" id="PF00990">
    <property type="entry name" value="GGDEF"/>
    <property type="match status" value="1"/>
</dbReference>
<dbReference type="PANTHER" id="PTHR45138:SF9">
    <property type="entry name" value="DIGUANYLATE CYCLASE DGCM-RELATED"/>
    <property type="match status" value="1"/>
</dbReference>
<dbReference type="PANTHER" id="PTHR45138">
    <property type="entry name" value="REGULATORY COMPONENTS OF SENSORY TRANSDUCTION SYSTEM"/>
    <property type="match status" value="1"/>
</dbReference>
<protein>
    <recommendedName>
        <fullName evidence="1">diguanylate cyclase</fullName>
        <ecNumber evidence="1">2.7.7.65</ecNumber>
    </recommendedName>
</protein>
<dbReference type="NCBIfam" id="TIGR00254">
    <property type="entry name" value="GGDEF"/>
    <property type="match status" value="1"/>
</dbReference>
<dbReference type="RefSeq" id="WP_090614111.1">
    <property type="nucleotide sequence ID" value="NZ_CP067124.1"/>
</dbReference>
<name>A0A1H8KNY7_9RHOB</name>
<dbReference type="InterPro" id="IPR001789">
    <property type="entry name" value="Sig_transdc_resp-reg_receiver"/>
</dbReference>
<evidence type="ECO:0000259" key="5">
    <source>
        <dbReference type="PROSITE" id="PS50887"/>
    </source>
</evidence>
<comment type="caution">
    <text evidence="3">Lacks conserved residue(s) required for the propagation of feature annotation.</text>
</comment>
<dbReference type="SUPFAM" id="SSF52172">
    <property type="entry name" value="CheY-like"/>
    <property type="match status" value="1"/>
</dbReference>
<dbReference type="AlphaFoldDB" id="A0A1H8KNY7"/>
<proteinExistence type="predicted"/>
<feature type="domain" description="Response regulatory" evidence="4">
    <location>
        <begin position="4"/>
        <end position="117"/>
    </location>
</feature>
<dbReference type="CDD" id="cd01949">
    <property type="entry name" value="GGDEF"/>
    <property type="match status" value="1"/>
</dbReference>
<dbReference type="InterPro" id="IPR011006">
    <property type="entry name" value="CheY-like_superfamily"/>
</dbReference>
<evidence type="ECO:0000256" key="3">
    <source>
        <dbReference type="PROSITE-ProRule" id="PRU00169"/>
    </source>
</evidence>
<reference evidence="6 7" key="1">
    <citation type="submission" date="2016-10" db="EMBL/GenBank/DDBJ databases">
        <authorList>
            <person name="de Groot N.N."/>
        </authorList>
    </citation>
    <scope>NUCLEOTIDE SEQUENCE [LARGE SCALE GENOMIC DNA]</scope>
    <source>
        <strain evidence="6 7">DSM 8512</strain>
    </source>
</reference>
<comment type="catalytic activity">
    <reaction evidence="2">
        <text>2 GTP = 3',3'-c-di-GMP + 2 diphosphate</text>
        <dbReference type="Rhea" id="RHEA:24898"/>
        <dbReference type="ChEBI" id="CHEBI:33019"/>
        <dbReference type="ChEBI" id="CHEBI:37565"/>
        <dbReference type="ChEBI" id="CHEBI:58805"/>
        <dbReference type="EC" id="2.7.7.65"/>
    </reaction>
</comment>
<dbReference type="Gene3D" id="3.30.70.270">
    <property type="match status" value="1"/>
</dbReference>
<dbReference type="InterPro" id="IPR050469">
    <property type="entry name" value="Diguanylate_Cyclase"/>
</dbReference>
<dbReference type="OrthoDB" id="9812260at2"/>
<dbReference type="SMART" id="SM00267">
    <property type="entry name" value="GGDEF"/>
    <property type="match status" value="1"/>
</dbReference>
<dbReference type="SMART" id="SM00448">
    <property type="entry name" value="REC"/>
    <property type="match status" value="1"/>
</dbReference>
<organism evidence="6 7">
    <name type="scientific">Paracoccus alcaliphilus</name>
    <dbReference type="NCBI Taxonomy" id="34002"/>
    <lineage>
        <taxon>Bacteria</taxon>
        <taxon>Pseudomonadati</taxon>
        <taxon>Pseudomonadota</taxon>
        <taxon>Alphaproteobacteria</taxon>
        <taxon>Rhodobacterales</taxon>
        <taxon>Paracoccaceae</taxon>
        <taxon>Paracoccus</taxon>
    </lineage>
</organism>
<dbReference type="PROSITE" id="PS50887">
    <property type="entry name" value="GGDEF"/>
    <property type="match status" value="1"/>
</dbReference>
<dbReference type="InterPro" id="IPR043128">
    <property type="entry name" value="Rev_trsase/Diguanyl_cyclase"/>
</dbReference>
<evidence type="ECO:0000313" key="6">
    <source>
        <dbReference type="EMBL" id="SEN94594.1"/>
    </source>
</evidence>
<dbReference type="EC" id="2.7.7.65" evidence="1"/>
<evidence type="ECO:0000256" key="2">
    <source>
        <dbReference type="ARBA" id="ARBA00034247"/>
    </source>
</evidence>
<evidence type="ECO:0000256" key="1">
    <source>
        <dbReference type="ARBA" id="ARBA00012528"/>
    </source>
</evidence>
<dbReference type="EMBL" id="FODE01000023">
    <property type="protein sequence ID" value="SEN94594.1"/>
    <property type="molecule type" value="Genomic_DNA"/>
</dbReference>
<dbReference type="InterPro" id="IPR029787">
    <property type="entry name" value="Nucleotide_cyclase"/>
</dbReference>
<sequence length="465" mass="49873">MTARILVVDGQATNRITLKVRLTAACYQVTTAASAQQLMDELARIRPNLILLGGDLHDAGLVELCQTLGEGRDCAGIPIVMIADDDQRLAGLRAGAAAVLAPGIDEQMLLARIRGLLRDCDQTAGVGLAESASAFDHRGDDAAYGGQVTLVADSIGRALCWKHLLGQRLPYSFVINDPEKALGAASMGQAADLYLIAANIEMQGDGLRLLSELRSRTGSRDAAFVVATDSQAPDISAFALDLGAGDVLPLGLGGTGTEAAALTLQAQMSRKLRGDRQREDAQRRMLWAMTDPLTGLYNRRYAMPRLTELAADSVRHDRRFAVLIMDLDYFKRINDTYGHPAGDAVLSEIARRLSRTVGDRGLVSRHGGEEFLVILPDCDENLACTLAERLRSTVETRPILLSNLSGGGAVGITLSVGVALMISAYMLLEPEAVAQHVLERADRALISAKNRGRNRVMLASTRHAA</sequence>
<gene>
    <name evidence="6" type="ORF">SAMN04489859_102350</name>
</gene>
<dbReference type="Gene3D" id="3.40.50.2300">
    <property type="match status" value="1"/>
</dbReference>
<dbReference type="SUPFAM" id="SSF55073">
    <property type="entry name" value="Nucleotide cyclase"/>
    <property type="match status" value="1"/>
</dbReference>